<accession>B9L9F2</accession>
<evidence type="ECO:0000313" key="1">
    <source>
        <dbReference type="EMBL" id="ACM93078.1"/>
    </source>
</evidence>
<dbReference type="EMBL" id="CP001279">
    <property type="protein sequence ID" value="ACM93078.1"/>
    <property type="molecule type" value="Genomic_DNA"/>
</dbReference>
<dbReference type="AlphaFoldDB" id="B9L9F2"/>
<dbReference type="SUPFAM" id="SSF53271">
    <property type="entry name" value="PRTase-like"/>
    <property type="match status" value="1"/>
</dbReference>
<keyword evidence="2" id="KW-1185">Reference proteome</keyword>
<proteinExistence type="predicted"/>
<name>B9L9F2_NAUPA</name>
<dbReference type="Proteomes" id="UP000000448">
    <property type="component" value="Chromosome"/>
</dbReference>
<organism evidence="1 2">
    <name type="scientific">Nautilia profundicola (strain ATCC BAA-1463 / DSM 18972 / AmH)</name>
    <dbReference type="NCBI Taxonomy" id="598659"/>
    <lineage>
        <taxon>Bacteria</taxon>
        <taxon>Pseudomonadati</taxon>
        <taxon>Campylobacterota</taxon>
        <taxon>Epsilonproteobacteria</taxon>
        <taxon>Nautiliales</taxon>
        <taxon>Nautiliaceae</taxon>
        <taxon>Nautilia</taxon>
    </lineage>
</organism>
<dbReference type="STRING" id="598659.NAMH_0857"/>
<evidence type="ECO:0000313" key="2">
    <source>
        <dbReference type="Proteomes" id="UP000000448"/>
    </source>
</evidence>
<dbReference type="CDD" id="cd06223">
    <property type="entry name" value="PRTases_typeI"/>
    <property type="match status" value="1"/>
</dbReference>
<reference evidence="1 2" key="1">
    <citation type="journal article" date="2009" name="PLoS Genet.">
        <title>Adaptations to submarine hydrothermal environments exemplified by the genome of Nautilia profundicola.</title>
        <authorList>
            <person name="Campbell B.J."/>
            <person name="Smith J.L."/>
            <person name="Hanson T.E."/>
            <person name="Klotz M.G."/>
            <person name="Stein L.Y."/>
            <person name="Lee C.K."/>
            <person name="Wu D."/>
            <person name="Robinson J.M."/>
            <person name="Khouri H.M."/>
            <person name="Eisen J.A."/>
            <person name="Cary S.C."/>
        </authorList>
    </citation>
    <scope>NUCLEOTIDE SEQUENCE [LARGE SCALE GENOMIC DNA]</scope>
    <source>
        <strain evidence="2">ATCC BAA-1463 / DSM 18972 / AmH</strain>
    </source>
</reference>
<dbReference type="InterPro" id="IPR000836">
    <property type="entry name" value="PRTase_dom"/>
</dbReference>
<sequence length="197" mass="22537">MKKFKNRQEALEKLLSILDIRAIDDMLIISISENGNFYAREIAMRGGLLEGDFLFIEEIKSPENKETSLAAISETKDYILIEEFINAFEITDDYIFSEAERVYEEKILQNIYKFRGGESIISLRNRNVLLVDEGANTGLTLLCAIKSCISKKAASINVAVPVVAKETARVIEKLVDNTYFVYEVEDFVDTDFYFKEK</sequence>
<dbReference type="Gene3D" id="3.40.50.2020">
    <property type="match status" value="1"/>
</dbReference>
<dbReference type="OrthoDB" id="5421180at2"/>
<dbReference type="HOGENOM" id="CLU_083583_1_0_7"/>
<dbReference type="RefSeq" id="WP_015902130.1">
    <property type="nucleotide sequence ID" value="NC_012115.1"/>
</dbReference>
<protein>
    <submittedName>
        <fullName evidence="1">Uncharacterized protein</fullName>
    </submittedName>
</protein>
<dbReference type="Gene3D" id="3.30.1310.20">
    <property type="entry name" value="PRTase-like"/>
    <property type="match status" value="1"/>
</dbReference>
<dbReference type="InterPro" id="IPR029057">
    <property type="entry name" value="PRTase-like"/>
</dbReference>
<dbReference type="KEGG" id="nam:NAMH_0857"/>
<dbReference type="eggNOG" id="COG1926">
    <property type="taxonomic scope" value="Bacteria"/>
</dbReference>
<gene>
    <name evidence="1" type="ordered locus">NAMH_0857</name>
</gene>